<evidence type="ECO:0000256" key="1">
    <source>
        <dbReference type="SAM" id="Phobius"/>
    </source>
</evidence>
<name>A0A1I7U2Y9_9PELO</name>
<protein>
    <submittedName>
        <fullName evidence="3">Pecanex-like protein</fullName>
    </submittedName>
</protein>
<dbReference type="PANTHER" id="PTHR23028">
    <property type="entry name" value="ACETYLTRANSFERASE"/>
    <property type="match status" value="1"/>
</dbReference>
<keyword evidence="1" id="KW-1133">Transmembrane helix</keyword>
<dbReference type="PANTHER" id="PTHR23028:SF127">
    <property type="entry name" value="ACYL_TRANSF_3 DOMAIN-CONTAINING PROTEIN-RELATED"/>
    <property type="match status" value="1"/>
</dbReference>
<dbReference type="GO" id="GO:0000271">
    <property type="term" value="P:polysaccharide biosynthetic process"/>
    <property type="evidence" value="ECO:0007669"/>
    <property type="project" value="TreeGrafter"/>
</dbReference>
<keyword evidence="2" id="KW-1185">Reference proteome</keyword>
<dbReference type="InterPro" id="IPR050879">
    <property type="entry name" value="Acyltransferase_3"/>
</dbReference>
<evidence type="ECO:0000313" key="2">
    <source>
        <dbReference type="Proteomes" id="UP000095282"/>
    </source>
</evidence>
<proteinExistence type="predicted"/>
<accession>A0A1I7U2Y9</accession>
<evidence type="ECO:0000313" key="3">
    <source>
        <dbReference type="WBParaSite" id="Csp11.Scaffold629.g14323.t1"/>
    </source>
</evidence>
<feature type="transmembrane region" description="Helical" evidence="1">
    <location>
        <begin position="85"/>
        <end position="117"/>
    </location>
</feature>
<sequence>MISFVFYSLSSPTVAFNSVFARIWQFLIGMIVYLLRNMEAPKPSYEKLELGESDEKVKLLEEGVTGEVFESSVQKRIPVKLISHLLPSLLILITAFPFNLTSVVTRSVIFTLFLTVYRNFQTNCHNCHWNIDAYF</sequence>
<dbReference type="GO" id="GO:0016020">
    <property type="term" value="C:membrane"/>
    <property type="evidence" value="ECO:0007669"/>
    <property type="project" value="TreeGrafter"/>
</dbReference>
<feature type="transmembrane region" description="Helical" evidence="1">
    <location>
        <begin position="14"/>
        <end position="35"/>
    </location>
</feature>
<dbReference type="AlphaFoldDB" id="A0A1I7U2Y9"/>
<keyword evidence="1" id="KW-0472">Membrane</keyword>
<organism evidence="2 3">
    <name type="scientific">Caenorhabditis tropicalis</name>
    <dbReference type="NCBI Taxonomy" id="1561998"/>
    <lineage>
        <taxon>Eukaryota</taxon>
        <taxon>Metazoa</taxon>
        <taxon>Ecdysozoa</taxon>
        <taxon>Nematoda</taxon>
        <taxon>Chromadorea</taxon>
        <taxon>Rhabditida</taxon>
        <taxon>Rhabditina</taxon>
        <taxon>Rhabditomorpha</taxon>
        <taxon>Rhabditoidea</taxon>
        <taxon>Rhabditidae</taxon>
        <taxon>Peloderinae</taxon>
        <taxon>Caenorhabditis</taxon>
    </lineage>
</organism>
<dbReference type="Proteomes" id="UP000095282">
    <property type="component" value="Unplaced"/>
</dbReference>
<reference evidence="3" key="1">
    <citation type="submission" date="2016-11" db="UniProtKB">
        <authorList>
            <consortium name="WormBaseParasite"/>
        </authorList>
    </citation>
    <scope>IDENTIFICATION</scope>
</reference>
<dbReference type="WBParaSite" id="Csp11.Scaffold629.g14323.t1">
    <property type="protein sequence ID" value="Csp11.Scaffold629.g14323.t1"/>
    <property type="gene ID" value="Csp11.Scaffold629.g14323"/>
</dbReference>
<keyword evidence="1" id="KW-0812">Transmembrane</keyword>